<name>A0A7W6MQJ7_9HYPH</name>
<keyword evidence="5" id="KW-0694">RNA-binding</keyword>
<evidence type="ECO:0000256" key="6">
    <source>
        <dbReference type="RuleBase" id="RU362028"/>
    </source>
</evidence>
<feature type="domain" description="RNA-binding S4" evidence="7">
    <location>
        <begin position="15"/>
        <end position="81"/>
    </location>
</feature>
<dbReference type="Gene3D" id="3.10.290.10">
    <property type="entry name" value="RNA-binding S4 domain"/>
    <property type="match status" value="1"/>
</dbReference>
<dbReference type="AlphaFoldDB" id="A0A7W6MQJ7"/>
<dbReference type="Pfam" id="PF01479">
    <property type="entry name" value="S4"/>
    <property type="match status" value="1"/>
</dbReference>
<dbReference type="Pfam" id="PF00849">
    <property type="entry name" value="PseudoU_synth_2"/>
    <property type="match status" value="1"/>
</dbReference>
<comment type="catalytic activity">
    <reaction evidence="6">
        <text>a uridine in RNA = a pseudouridine in RNA</text>
        <dbReference type="Rhea" id="RHEA:48348"/>
        <dbReference type="Rhea" id="RHEA-COMP:12068"/>
        <dbReference type="Rhea" id="RHEA-COMP:12069"/>
        <dbReference type="ChEBI" id="CHEBI:65314"/>
        <dbReference type="ChEBI" id="CHEBI:65315"/>
    </reaction>
</comment>
<evidence type="ECO:0000256" key="4">
    <source>
        <dbReference type="PIRSR" id="PIRSR606225-1"/>
    </source>
</evidence>
<dbReference type="RefSeq" id="WP_183209606.1">
    <property type="nucleotide sequence ID" value="NZ_JAAAMM010000004.1"/>
</dbReference>
<dbReference type="SUPFAM" id="SSF55174">
    <property type="entry name" value="Alpha-L RNA-binding motif"/>
    <property type="match status" value="1"/>
</dbReference>
<feature type="active site" evidence="4">
    <location>
        <position position="141"/>
    </location>
</feature>
<sequence length="334" mass="35689">MDTRRFLVDAESDGQRLDMFIARQSGDSLSRSRAQGLIADGVVSVDGTVVTAAKRRLVVGESVAFVEPPPLDADPLPEDIPLVIVYEDADLVVVDKPAGLVVHPGAGNWTGTLVNALLHHCGDSLSGVGGVKRPGIVHRLDKETSGLLVVAKSDIAHRGLAEQFAAHGKDGRLVRAYLALVWGTPVRKVGTIATSLGRSTTDRVKRAVVPEGRGDARHAVTNYRVLSISTLDDGLAALVECSLETGRTHQIRVHMAHVGHPLVGDNVYGAGFRTKAERLEPPAAAVVKAFERQALHAHRLGFVHPVTGDDLDFRSPLPADMRELCAALDVFPPE</sequence>
<evidence type="ECO:0000256" key="3">
    <source>
        <dbReference type="ARBA" id="ARBA00036882"/>
    </source>
</evidence>
<keyword evidence="9" id="KW-1185">Reference proteome</keyword>
<evidence type="ECO:0000256" key="1">
    <source>
        <dbReference type="ARBA" id="ARBA00010876"/>
    </source>
</evidence>
<evidence type="ECO:0000256" key="2">
    <source>
        <dbReference type="ARBA" id="ARBA00023235"/>
    </source>
</evidence>
<dbReference type="InterPro" id="IPR006225">
    <property type="entry name" value="PsdUridine_synth_RluC/D"/>
</dbReference>
<comment type="catalytic activity">
    <reaction evidence="3">
        <text>uridine(1911/1915/1917) in 23S rRNA = pseudouridine(1911/1915/1917) in 23S rRNA</text>
        <dbReference type="Rhea" id="RHEA:42524"/>
        <dbReference type="Rhea" id="RHEA-COMP:10097"/>
        <dbReference type="Rhea" id="RHEA-COMP:10098"/>
        <dbReference type="ChEBI" id="CHEBI:65314"/>
        <dbReference type="ChEBI" id="CHEBI:65315"/>
        <dbReference type="EC" id="5.4.99.23"/>
    </reaction>
</comment>
<gene>
    <name evidence="8" type="ORF">GGR03_003125</name>
</gene>
<keyword evidence="2 6" id="KW-0413">Isomerase</keyword>
<evidence type="ECO:0000313" key="8">
    <source>
        <dbReference type="EMBL" id="MBB4004037.1"/>
    </source>
</evidence>
<dbReference type="EMBL" id="JACIEM010000004">
    <property type="protein sequence ID" value="MBB4004037.1"/>
    <property type="molecule type" value="Genomic_DNA"/>
</dbReference>
<dbReference type="GO" id="GO:0000455">
    <property type="term" value="P:enzyme-directed rRNA pseudouridine synthesis"/>
    <property type="evidence" value="ECO:0007669"/>
    <property type="project" value="TreeGrafter"/>
</dbReference>
<dbReference type="CDD" id="cd00165">
    <property type="entry name" value="S4"/>
    <property type="match status" value="1"/>
</dbReference>
<comment type="similarity">
    <text evidence="1 6">Belongs to the pseudouridine synthase RluA family.</text>
</comment>
<protein>
    <recommendedName>
        <fullName evidence="6">Pseudouridine synthase</fullName>
        <ecNumber evidence="6">5.4.99.-</ecNumber>
    </recommendedName>
</protein>
<dbReference type="PANTHER" id="PTHR21600">
    <property type="entry name" value="MITOCHONDRIAL RNA PSEUDOURIDINE SYNTHASE"/>
    <property type="match status" value="1"/>
</dbReference>
<dbReference type="InterPro" id="IPR006145">
    <property type="entry name" value="PsdUridine_synth_RsuA/RluA"/>
</dbReference>
<dbReference type="InterPro" id="IPR036986">
    <property type="entry name" value="S4_RNA-bd_sf"/>
</dbReference>
<dbReference type="InterPro" id="IPR020103">
    <property type="entry name" value="PsdUridine_synth_cat_dom_sf"/>
</dbReference>
<evidence type="ECO:0000256" key="5">
    <source>
        <dbReference type="PROSITE-ProRule" id="PRU00182"/>
    </source>
</evidence>
<evidence type="ECO:0000313" key="9">
    <source>
        <dbReference type="Proteomes" id="UP000588647"/>
    </source>
</evidence>
<dbReference type="PROSITE" id="PS50889">
    <property type="entry name" value="S4"/>
    <property type="match status" value="1"/>
</dbReference>
<dbReference type="Proteomes" id="UP000588647">
    <property type="component" value="Unassembled WGS sequence"/>
</dbReference>
<dbReference type="SMART" id="SM00363">
    <property type="entry name" value="S4"/>
    <property type="match status" value="1"/>
</dbReference>
<comment type="caution">
    <text evidence="8">The sequence shown here is derived from an EMBL/GenBank/DDBJ whole genome shotgun (WGS) entry which is preliminary data.</text>
</comment>
<dbReference type="EC" id="5.4.99.-" evidence="6"/>
<dbReference type="CDD" id="cd02869">
    <property type="entry name" value="PseudoU_synth_RluA_like"/>
    <property type="match status" value="1"/>
</dbReference>
<comment type="function">
    <text evidence="6">Responsible for synthesis of pseudouridine from uracil.</text>
</comment>
<reference evidence="8 9" key="1">
    <citation type="submission" date="2020-08" db="EMBL/GenBank/DDBJ databases">
        <title>Genomic Encyclopedia of Type Strains, Phase IV (KMG-IV): sequencing the most valuable type-strain genomes for metagenomic binning, comparative biology and taxonomic classification.</title>
        <authorList>
            <person name="Goeker M."/>
        </authorList>
    </citation>
    <scope>NUCLEOTIDE SEQUENCE [LARGE SCALE GENOMIC DNA]</scope>
    <source>
        <strain evidence="8 9">DSM 103570</strain>
    </source>
</reference>
<evidence type="ECO:0000259" key="7">
    <source>
        <dbReference type="SMART" id="SM00363"/>
    </source>
</evidence>
<dbReference type="InterPro" id="IPR006224">
    <property type="entry name" value="PsdUridine_synth_RluA-like_CS"/>
</dbReference>
<dbReference type="NCBIfam" id="TIGR00005">
    <property type="entry name" value="rluA_subfam"/>
    <property type="match status" value="1"/>
</dbReference>
<dbReference type="Gene3D" id="3.30.2350.10">
    <property type="entry name" value="Pseudouridine synthase"/>
    <property type="match status" value="1"/>
</dbReference>
<accession>A0A7W6MQJ7</accession>
<dbReference type="GO" id="GO:0160140">
    <property type="term" value="F:23S rRNA pseudouridine(1911/1915/1917) synthase activity"/>
    <property type="evidence" value="ECO:0007669"/>
    <property type="project" value="UniProtKB-EC"/>
</dbReference>
<organism evidence="8 9">
    <name type="scientific">Aurantimonas endophytica</name>
    <dbReference type="NCBI Taxonomy" id="1522175"/>
    <lineage>
        <taxon>Bacteria</taxon>
        <taxon>Pseudomonadati</taxon>
        <taxon>Pseudomonadota</taxon>
        <taxon>Alphaproteobacteria</taxon>
        <taxon>Hyphomicrobiales</taxon>
        <taxon>Aurantimonadaceae</taxon>
        <taxon>Aurantimonas</taxon>
    </lineage>
</organism>
<dbReference type="PROSITE" id="PS01129">
    <property type="entry name" value="PSI_RLU"/>
    <property type="match status" value="1"/>
</dbReference>
<dbReference type="PANTHER" id="PTHR21600:SF44">
    <property type="entry name" value="RIBOSOMAL LARGE SUBUNIT PSEUDOURIDINE SYNTHASE D"/>
    <property type="match status" value="1"/>
</dbReference>
<dbReference type="InterPro" id="IPR050188">
    <property type="entry name" value="RluA_PseudoU_synthase"/>
</dbReference>
<dbReference type="InterPro" id="IPR002942">
    <property type="entry name" value="S4_RNA-bd"/>
</dbReference>
<dbReference type="GO" id="GO:0003723">
    <property type="term" value="F:RNA binding"/>
    <property type="evidence" value="ECO:0007669"/>
    <property type="project" value="UniProtKB-KW"/>
</dbReference>
<proteinExistence type="inferred from homology"/>
<dbReference type="SUPFAM" id="SSF55120">
    <property type="entry name" value="Pseudouridine synthase"/>
    <property type="match status" value="1"/>
</dbReference>